<keyword evidence="2" id="KW-0812">Transmembrane</keyword>
<keyword evidence="2" id="KW-1133">Transmembrane helix</keyword>
<feature type="transmembrane region" description="Helical" evidence="2">
    <location>
        <begin position="1340"/>
        <end position="1356"/>
    </location>
</feature>
<evidence type="ECO:0000313" key="4">
    <source>
        <dbReference type="Proteomes" id="UP000204551"/>
    </source>
</evidence>
<keyword evidence="2" id="KW-0472">Membrane</keyword>
<proteinExistence type="predicted"/>
<reference evidence="3 4" key="1">
    <citation type="submission" date="2017-07" db="EMBL/GenBank/DDBJ databases">
        <title>Genome Sequence of Arenibacter algicola Strain SMS7 Isolated from a culture of the Diatom Skeletonema marinoi.</title>
        <authorList>
            <person name="Topel M."/>
            <person name="Pinder M.I.M."/>
            <person name="Johansson O.N."/>
            <person name="Kourtchenko O."/>
            <person name="Godhe A."/>
            <person name="Clarke A.K."/>
        </authorList>
    </citation>
    <scope>NUCLEOTIDE SEQUENCE [LARGE SCALE GENOMIC DNA]</scope>
    <source>
        <strain evidence="3 4">SMS7</strain>
    </source>
</reference>
<feature type="coiled-coil region" evidence="1">
    <location>
        <begin position="626"/>
        <end position="653"/>
    </location>
</feature>
<dbReference type="RefSeq" id="WP_093978603.1">
    <property type="nucleotide sequence ID" value="NZ_CP022515.1"/>
</dbReference>
<feature type="transmembrane region" description="Helical" evidence="2">
    <location>
        <begin position="1268"/>
        <end position="1292"/>
    </location>
</feature>
<feature type="transmembrane region" description="Helical" evidence="2">
    <location>
        <begin position="1304"/>
        <end position="1328"/>
    </location>
</feature>
<dbReference type="EMBL" id="CP022515">
    <property type="protein sequence ID" value="ASO06004.1"/>
    <property type="molecule type" value="Genomic_DNA"/>
</dbReference>
<keyword evidence="1" id="KW-0175">Coiled coil</keyword>
<evidence type="ECO:0000313" key="3">
    <source>
        <dbReference type="EMBL" id="ASO06004.1"/>
    </source>
</evidence>
<dbReference type="KEGG" id="aalg:AREALGSMS7_02561"/>
<evidence type="ECO:0000256" key="2">
    <source>
        <dbReference type="SAM" id="Phobius"/>
    </source>
</evidence>
<sequence>MPQTRRNFVKTISLATISSGGVFAFLRYCTDIIIPNVDFKYANELFETLVECSFRLTDHGSLLNLEYYFINCQYKASSETIWAKYGPQENYMVVRLPQQHIAEENFGVDETSFEAATYISNYSYLVFRILFPEENFNGDYTKIELTKKDLLKWDDDSRFRLVVRQDLSQSLFELVRPDYYTDKKAIGIQDSIQKMLYEKNSATIKDTIMINGLVSRLKDDRLKYRNQFISNRYPFQKKRETTPRDSAVFTHDLKLVPKVFGDPITAIELPWRLIISPKLPDSRNYKFKWDFPETSIGKGSSKYLQNKLWTVNLSISKKTDDEDYRARKDIEEKNNREQLKSSGSLNEVFNELELMILGSPDSLNKKTKYSNILPTPAHRKDLVALYIKLRITARTEKLTFSAIGATTKIHFKNDKIKEALSEHAIGLIEWNQIISLGRDEKVEVSTLCLEAEFGHKMAYIQIAERQLINGKYPLIKEEFLMPLDITKDYTIHETQNLVGSDSIKSTVSKFKSPFKKITFLETKPKRLLLPEGIEYNQNQLNLTKTSFQFEAVDWHDNVVRFSKTINTLPFGAVIENEKIESNLKNIISPEGNEMYSSPQNESNSFSNSVLSIKSRESLLKELAEIDESSVKKTKELEDKLKELKENKDKFEIQVNTIVGIDGVSHAYTNTEEYLIRIKKYLKEFDELLHKEKKDSDSNINWTRFLSTLLKRYIPSNQDAFKNIKSIYPLNQEKPISDVEDLYSIVKNILCETELNCSDPEEPVDAKFKEFYLRLSIEFPESISLLKDLFFLDNLLTDNKKNEIFEVFRKGIKTTIELENIAKTIPGLILLQKKKIGYAIEEKLEYSLREDSLSQLESDYIIFKGGLREGENQIFDFFNEHAIIPQLTQAKIYVSALSKLVNEEFPIVISYADDYIQNQTNEIEFEINQNAAQVFAKVEDISRQQVKGLIQKMGSKMPGINVEIPAHYLTYAKNQQEILESSVNDLKDDLGLDSIISLNNDLIFISEDVKNAVDTVNDLAKVDPKKYFKDLGAKLFGSIGLEDILDIGFDLPRITELPDTIQYQVSTDKFTEFRSAFVKFKPNAIGVLPATKLELFTSRSLKNSQEYYALTKLNNFDIGVIMGGTEILTITFEKYKILSSPNHPKKTDVNISNVKLGGPLEFIADLAEKFVVPGNGMRIKPGPTNLYIDYTIAFTDIIGGAFLFKNLQFNIGVNIPYDPSTLKPITFVLGVNKPEDKFLVCSGIYAGRGHFMLTATPKGIEQIDIAMELGAYASIDLGIGKGEVFLFFGFWFISGERLGQRYVKAVAYVICSGSATVLGFISIGVSVLISLTYTKKGDDSVFFGQAIVTYSVKVGFFKKKFRIRYYKEISGNSKGSKQEPQNTASIVPNLSWALNKDVEHQKLTFTDVFESVQDFEAYLNCYASN</sequence>
<protein>
    <submittedName>
        <fullName evidence="3">Uncharacterized protein</fullName>
    </submittedName>
</protein>
<name>A0A221UXD9_9FLAO</name>
<dbReference type="Proteomes" id="UP000204551">
    <property type="component" value="Chromosome"/>
</dbReference>
<accession>A0A221UXD9</accession>
<organism evidence="3 4">
    <name type="scientific">Arenibacter algicola</name>
    <dbReference type="NCBI Taxonomy" id="616991"/>
    <lineage>
        <taxon>Bacteria</taxon>
        <taxon>Pseudomonadati</taxon>
        <taxon>Bacteroidota</taxon>
        <taxon>Flavobacteriia</taxon>
        <taxon>Flavobacteriales</taxon>
        <taxon>Flavobacteriaceae</taxon>
        <taxon>Arenibacter</taxon>
    </lineage>
</organism>
<gene>
    <name evidence="3" type="ORF">AREALGSMS7_02561</name>
</gene>
<evidence type="ECO:0000256" key="1">
    <source>
        <dbReference type="SAM" id="Coils"/>
    </source>
</evidence>